<feature type="transmembrane region" description="Helical" evidence="5">
    <location>
        <begin position="377"/>
        <end position="398"/>
    </location>
</feature>
<name>A0A813HF69_POLGL</name>
<organism evidence="7 8">
    <name type="scientific">Polarella glacialis</name>
    <name type="common">Dinoflagellate</name>
    <dbReference type="NCBI Taxonomy" id="89957"/>
    <lineage>
        <taxon>Eukaryota</taxon>
        <taxon>Sar</taxon>
        <taxon>Alveolata</taxon>
        <taxon>Dinophyceae</taxon>
        <taxon>Suessiales</taxon>
        <taxon>Suessiaceae</taxon>
        <taxon>Polarella</taxon>
    </lineage>
</organism>
<keyword evidence="2" id="KW-1015">Disulfide bond</keyword>
<dbReference type="EMBL" id="CAJNNW010001236">
    <property type="protein sequence ID" value="CAE8636246.1"/>
    <property type="molecule type" value="Genomic_DNA"/>
</dbReference>
<dbReference type="SMART" id="SM00209">
    <property type="entry name" value="TSP1"/>
    <property type="match status" value="3"/>
</dbReference>
<dbReference type="Pfam" id="PF19028">
    <property type="entry name" value="TSP1_spondin"/>
    <property type="match status" value="1"/>
</dbReference>
<keyword evidence="1" id="KW-0732">Signal</keyword>
<gene>
    <name evidence="7" type="ORF">PGLA2088_LOCUS1582</name>
</gene>
<evidence type="ECO:0000259" key="6">
    <source>
        <dbReference type="Pfam" id="PF19028"/>
    </source>
</evidence>
<comment type="caution">
    <text evidence="7">The sequence shown here is derived from an EMBL/GenBank/DDBJ whole genome shotgun (WGS) entry which is preliminary data.</text>
</comment>
<evidence type="ECO:0000256" key="5">
    <source>
        <dbReference type="SAM" id="Phobius"/>
    </source>
</evidence>
<evidence type="ECO:0000256" key="1">
    <source>
        <dbReference type="ARBA" id="ARBA00022729"/>
    </source>
</evidence>
<dbReference type="SUPFAM" id="SSF82895">
    <property type="entry name" value="TSP-1 type 1 repeat"/>
    <property type="match status" value="3"/>
</dbReference>
<dbReference type="Pfam" id="PF00090">
    <property type="entry name" value="TSP_1"/>
    <property type="match status" value="2"/>
</dbReference>
<accession>A0A813HF69</accession>
<dbReference type="AlphaFoldDB" id="A0A813HF69"/>
<dbReference type="PANTHER" id="PTHR11311:SF15">
    <property type="entry name" value="SPONDIN-2"/>
    <property type="match status" value="1"/>
</dbReference>
<keyword evidence="5" id="KW-1133">Transmembrane helix</keyword>
<dbReference type="InterPro" id="IPR036383">
    <property type="entry name" value="TSP1_rpt_sf"/>
</dbReference>
<keyword evidence="5" id="KW-0472">Membrane</keyword>
<dbReference type="PROSITE" id="PS50092">
    <property type="entry name" value="TSP1"/>
    <property type="match status" value="3"/>
</dbReference>
<dbReference type="PANTHER" id="PTHR11311">
    <property type="entry name" value="SPONDIN"/>
    <property type="match status" value="1"/>
</dbReference>
<evidence type="ECO:0000256" key="3">
    <source>
        <dbReference type="ARBA" id="ARBA00023180"/>
    </source>
</evidence>
<evidence type="ECO:0000256" key="4">
    <source>
        <dbReference type="SAM" id="Coils"/>
    </source>
</evidence>
<dbReference type="Proteomes" id="UP000626109">
    <property type="component" value="Unassembled WGS sequence"/>
</dbReference>
<reference evidence="7" key="1">
    <citation type="submission" date="2021-02" db="EMBL/GenBank/DDBJ databases">
        <authorList>
            <person name="Dougan E. K."/>
            <person name="Rhodes N."/>
            <person name="Thang M."/>
            <person name="Chan C."/>
        </authorList>
    </citation>
    <scope>NUCLEOTIDE SEQUENCE</scope>
</reference>
<keyword evidence="3" id="KW-0325">Glycoprotein</keyword>
<sequence length="452" mass="49739">MAHSWDGTDLAACNCAQQELGRCQNLRPCSPVVHCEWSDWEDWYYAGGCIGLCFRHREVRQFSSELGNSCSGAKVASKDCIQDPRYFAECGLNIWTGPSAERERHFVSMQTDCIWGDWSPWGACSRDCGGGERSGERDIKAVPENGGAPCQVATKEEVQPCGNQPCREICRDGVWAPWQEWQPCPVTCGASFQLRRRQGYPADGCGQPLEGREVELRPCGPGALPAAAGNSQRGCGLEDSQRVCKLGEWCDWSACDSSCGVGGRERQRSLLSTDLLAALDRQVLSLKLSEQRLVEQAKAAGGEFFRLKHDSTRQILDIQEEVSVLRLRNAQLERSRRDALARAAALEEQALALAKDNSRLSSANGVLQAVEWRYHDLQVVIVGLAGLVLAALMTKCMVLEHRQQRRRAVADESRGCDAAQSNQKLRCSSLEDGAASLVGQNCNEEEQSSLLT</sequence>
<evidence type="ECO:0000256" key="2">
    <source>
        <dbReference type="ARBA" id="ARBA00023157"/>
    </source>
</evidence>
<protein>
    <recommendedName>
        <fullName evidence="6">Spondin-like TSP1 domain-containing protein</fullName>
    </recommendedName>
</protein>
<dbReference type="InterPro" id="IPR051418">
    <property type="entry name" value="Spondin/Thrombospondin_T1"/>
</dbReference>
<dbReference type="Gene3D" id="2.20.100.10">
    <property type="entry name" value="Thrombospondin type-1 (TSP1) repeat"/>
    <property type="match status" value="3"/>
</dbReference>
<feature type="coiled-coil region" evidence="4">
    <location>
        <begin position="315"/>
        <end position="349"/>
    </location>
</feature>
<evidence type="ECO:0000313" key="7">
    <source>
        <dbReference type="EMBL" id="CAE8636246.1"/>
    </source>
</evidence>
<dbReference type="InterPro" id="IPR000884">
    <property type="entry name" value="TSP1_rpt"/>
</dbReference>
<evidence type="ECO:0000313" key="8">
    <source>
        <dbReference type="Proteomes" id="UP000626109"/>
    </source>
</evidence>
<dbReference type="InterPro" id="IPR044004">
    <property type="entry name" value="TSP1_spondin_dom"/>
</dbReference>
<keyword evidence="5" id="KW-0812">Transmembrane</keyword>
<feature type="domain" description="Spondin-like TSP1" evidence="6">
    <location>
        <begin position="113"/>
        <end position="166"/>
    </location>
</feature>
<proteinExistence type="predicted"/>
<keyword evidence="4" id="KW-0175">Coiled coil</keyword>